<gene>
    <name evidence="1" type="ORF">LCGC14_3165640</name>
</gene>
<organism evidence="1">
    <name type="scientific">marine sediment metagenome</name>
    <dbReference type="NCBI Taxonomy" id="412755"/>
    <lineage>
        <taxon>unclassified sequences</taxon>
        <taxon>metagenomes</taxon>
        <taxon>ecological metagenomes</taxon>
    </lineage>
</organism>
<evidence type="ECO:0000313" key="1">
    <source>
        <dbReference type="EMBL" id="KKK45382.1"/>
    </source>
</evidence>
<comment type="caution">
    <text evidence="1">The sequence shown here is derived from an EMBL/GenBank/DDBJ whole genome shotgun (WGS) entry which is preliminary data.</text>
</comment>
<dbReference type="EMBL" id="LAZR01070096">
    <property type="protein sequence ID" value="KKK45382.1"/>
    <property type="molecule type" value="Genomic_DNA"/>
</dbReference>
<sequence length="333" mass="34304">DSDSTLTTLNKADVLVKFAVPQVLCQLADLVGEVHTEGAVDARTLQVKYFTDDQIIEAGDEFYIAGHRTLYTVTTGVTLDLQTSTGKPISFFPGLEAVAPAAEHGSGITFKKSSLRPTEEDYLIRLVGARTCISKSTSYYTQIKSATDALDVANTAIGEIGALILLATTATTGDIAKGRADEVLGAAAIVLANAEFDKIVVASTGPTVLATSALVSALALVNVVPVAGGATEYMGQAASDVGASQGFLVTGQSYLQEASADLNNAASDLRAASTELDTSGAKAREATANFSNAGSHFNAAATDLRAAGEKANEAISNLRLVGSRLQVAQGGLR</sequence>
<reference evidence="1" key="1">
    <citation type="journal article" date="2015" name="Nature">
        <title>Complex archaea that bridge the gap between prokaryotes and eukaryotes.</title>
        <authorList>
            <person name="Spang A."/>
            <person name="Saw J.H."/>
            <person name="Jorgensen S.L."/>
            <person name="Zaremba-Niedzwiedzka K."/>
            <person name="Martijn J."/>
            <person name="Lind A.E."/>
            <person name="van Eijk R."/>
            <person name="Schleper C."/>
            <person name="Guy L."/>
            <person name="Ettema T.J."/>
        </authorList>
    </citation>
    <scope>NUCLEOTIDE SEQUENCE</scope>
</reference>
<protein>
    <submittedName>
        <fullName evidence="1">Uncharacterized protein</fullName>
    </submittedName>
</protein>
<accession>A0A0F8VM41</accession>
<feature type="non-terminal residue" evidence="1">
    <location>
        <position position="333"/>
    </location>
</feature>
<dbReference type="AlphaFoldDB" id="A0A0F8VM41"/>
<name>A0A0F8VM41_9ZZZZ</name>
<proteinExistence type="predicted"/>
<feature type="non-terminal residue" evidence="1">
    <location>
        <position position="1"/>
    </location>
</feature>